<dbReference type="EMBL" id="LDRX01000311">
    <property type="protein sequence ID" value="KTS69888.1"/>
    <property type="molecule type" value="Genomic_DNA"/>
</dbReference>
<gene>
    <name evidence="1" type="ORF">NS115_24985</name>
</gene>
<reference evidence="1 2" key="1">
    <citation type="journal article" date="2016" name="Front. Microbiol.">
        <title>Genomic Resource of Rice Seed Associated Bacteria.</title>
        <authorList>
            <person name="Midha S."/>
            <person name="Bansal K."/>
            <person name="Sharma S."/>
            <person name="Kumar N."/>
            <person name="Patil P.P."/>
            <person name="Chaudhry V."/>
            <person name="Patil P.B."/>
        </authorList>
    </citation>
    <scope>NUCLEOTIDE SEQUENCE [LARGE SCALE GENOMIC DNA]</scope>
    <source>
        <strain evidence="1 2">NS115</strain>
    </source>
</reference>
<keyword evidence="2" id="KW-1185">Reference proteome</keyword>
<dbReference type="Proteomes" id="UP000074866">
    <property type="component" value="Unassembled WGS sequence"/>
</dbReference>
<comment type="caution">
    <text evidence="1">The sequence shown here is derived from an EMBL/GenBank/DDBJ whole genome shotgun (WGS) entry which is preliminary data.</text>
</comment>
<evidence type="ECO:0000313" key="2">
    <source>
        <dbReference type="Proteomes" id="UP000074866"/>
    </source>
</evidence>
<accession>A0ACC4ZMY7</accession>
<feature type="non-terminal residue" evidence="1">
    <location>
        <position position="106"/>
    </location>
</feature>
<sequence>MKQYVTIGVAVIVGAALIEVALVPGLLIGGAAMLAPNILPGLRRRNRKSVATARQNSARSASLLNQLPVKLPLTLLPKLALGRTVAKTITFRVIVTSLDFTTNYLV</sequence>
<name>A0ACC4ZMY7_9BACL</name>
<evidence type="ECO:0000313" key="1">
    <source>
        <dbReference type="EMBL" id="KTS69888.1"/>
    </source>
</evidence>
<proteinExistence type="predicted"/>
<organism evidence="1 2">
    <name type="scientific">Paenibacillus jamilae</name>
    <dbReference type="NCBI Taxonomy" id="114136"/>
    <lineage>
        <taxon>Bacteria</taxon>
        <taxon>Bacillati</taxon>
        <taxon>Bacillota</taxon>
        <taxon>Bacilli</taxon>
        <taxon>Bacillales</taxon>
        <taxon>Paenibacillaceae</taxon>
        <taxon>Paenibacillus</taxon>
    </lineage>
</organism>
<protein>
    <submittedName>
        <fullName evidence="1">Uncharacterized protein</fullName>
    </submittedName>
</protein>